<organism evidence="3 4">
    <name type="scientific">Haloarcula saliterrae</name>
    <dbReference type="NCBI Taxonomy" id="2950534"/>
    <lineage>
        <taxon>Archaea</taxon>
        <taxon>Methanobacteriati</taxon>
        <taxon>Methanobacteriota</taxon>
        <taxon>Stenosarchaea group</taxon>
        <taxon>Halobacteria</taxon>
        <taxon>Halobacteriales</taxon>
        <taxon>Haloarculaceae</taxon>
        <taxon>Haloarcula</taxon>
    </lineage>
</organism>
<evidence type="ECO:0008006" key="5">
    <source>
        <dbReference type="Google" id="ProtNLM"/>
    </source>
</evidence>
<evidence type="ECO:0000256" key="1">
    <source>
        <dbReference type="SAM" id="MobiDB-lite"/>
    </source>
</evidence>
<evidence type="ECO:0000313" key="3">
    <source>
        <dbReference type="EMBL" id="MDS0259756.1"/>
    </source>
</evidence>
<accession>A0ABU2FD64</accession>
<feature type="transmembrane region" description="Helical" evidence="2">
    <location>
        <begin position="46"/>
        <end position="65"/>
    </location>
</feature>
<name>A0ABU2FD64_9EURY</name>
<protein>
    <recommendedName>
        <fullName evidence="5">DUF4129 domain-containing protein</fullName>
    </recommendedName>
</protein>
<dbReference type="InterPro" id="IPR055693">
    <property type="entry name" value="DUF7269"/>
</dbReference>
<dbReference type="Pfam" id="PF23933">
    <property type="entry name" value="DUF7269"/>
    <property type="match status" value="1"/>
</dbReference>
<evidence type="ECO:0000256" key="2">
    <source>
        <dbReference type="SAM" id="Phobius"/>
    </source>
</evidence>
<dbReference type="EMBL" id="JAMQON010000002">
    <property type="protein sequence ID" value="MDS0259756.1"/>
    <property type="molecule type" value="Genomic_DNA"/>
</dbReference>
<dbReference type="RefSeq" id="WP_310919399.1">
    <property type="nucleotide sequence ID" value="NZ_JAMQON010000002.1"/>
</dbReference>
<keyword evidence="2" id="KW-0472">Membrane</keyword>
<gene>
    <name evidence="3" type="ORF">NDI56_10175</name>
</gene>
<reference evidence="3 4" key="1">
    <citation type="submission" date="2022-06" db="EMBL/GenBank/DDBJ databases">
        <title>Haloarcula sp. a new haloarchaeum isolate from saline soil.</title>
        <authorList>
            <person name="Strakova D."/>
            <person name="Galisteo C."/>
            <person name="Sanchez-Porro C."/>
            <person name="Ventosa A."/>
        </authorList>
    </citation>
    <scope>NUCLEOTIDE SEQUENCE [LARGE SCALE GENOMIC DNA]</scope>
    <source>
        <strain evidence="3 4">S1CR25-12</strain>
    </source>
</reference>
<keyword evidence="4" id="KW-1185">Reference proteome</keyword>
<sequence>MRGGTRRAGWALVVAAGVAAFGLALWPGLSTRLPVGTAVSLAGNDYFLLGAVGGVALAVLAWMVARRATGRVDQASPPDPETVPDAPRPGERFDELLERWPWRVAESEAERLRERLRTDAVHQGMSEGLSRAAARERVDSGGWTDDAVAARFLAGAAPSPTERLWLALRRDSWTQYGARAAAAELTDRSGDR</sequence>
<comment type="caution">
    <text evidence="3">The sequence shown here is derived from an EMBL/GenBank/DDBJ whole genome shotgun (WGS) entry which is preliminary data.</text>
</comment>
<keyword evidence="2" id="KW-1133">Transmembrane helix</keyword>
<keyword evidence="2" id="KW-0812">Transmembrane</keyword>
<feature type="region of interest" description="Disordered" evidence="1">
    <location>
        <begin position="71"/>
        <end position="90"/>
    </location>
</feature>
<dbReference type="Proteomes" id="UP001259659">
    <property type="component" value="Unassembled WGS sequence"/>
</dbReference>
<proteinExistence type="predicted"/>
<feature type="transmembrane region" description="Helical" evidence="2">
    <location>
        <begin position="7"/>
        <end position="26"/>
    </location>
</feature>
<evidence type="ECO:0000313" key="4">
    <source>
        <dbReference type="Proteomes" id="UP001259659"/>
    </source>
</evidence>